<protein>
    <submittedName>
        <fullName evidence="1">Uncharacterized protein</fullName>
    </submittedName>
</protein>
<evidence type="ECO:0000313" key="1">
    <source>
        <dbReference type="EMBL" id="NOU98798.1"/>
    </source>
</evidence>
<dbReference type="InterPro" id="IPR028965">
    <property type="entry name" value="Imm7"/>
</dbReference>
<dbReference type="Proteomes" id="UP000618579">
    <property type="component" value="Unassembled WGS sequence"/>
</dbReference>
<dbReference type="Pfam" id="PF15585">
    <property type="entry name" value="Imm7"/>
    <property type="match status" value="1"/>
</dbReference>
<comment type="caution">
    <text evidence="1">The sequence shown here is derived from an EMBL/GenBank/DDBJ whole genome shotgun (WGS) entry which is preliminary data.</text>
</comment>
<sequence>MDIPGLNCYPIQLGCRLTSSTSDVAIFLQRIKRTLLKSSISAYLIRIRRGNMYEFHGWIVLRYHTHDTNELLEDEAYNKFMKYIEEVDSEKISSLRRRNGLNSWTIIMRDDIEPAG</sequence>
<name>A0ABX1ZFC6_9BACL</name>
<organism evidence="1 2">
    <name type="scientific">Paenibacillus planticolens</name>
    <dbReference type="NCBI Taxonomy" id="2654976"/>
    <lineage>
        <taxon>Bacteria</taxon>
        <taxon>Bacillati</taxon>
        <taxon>Bacillota</taxon>
        <taxon>Bacilli</taxon>
        <taxon>Bacillales</taxon>
        <taxon>Paenibacillaceae</taxon>
        <taxon>Paenibacillus</taxon>
    </lineage>
</organism>
<keyword evidence="2" id="KW-1185">Reference proteome</keyword>
<gene>
    <name evidence="1" type="ORF">GC097_02025</name>
</gene>
<dbReference type="EMBL" id="WHNZ01000007">
    <property type="protein sequence ID" value="NOU98798.1"/>
    <property type="molecule type" value="Genomic_DNA"/>
</dbReference>
<reference evidence="1 2" key="1">
    <citation type="submission" date="2019-10" db="EMBL/GenBank/DDBJ databases">
        <title>Description of Paenibacillus pedi sp. nov.</title>
        <authorList>
            <person name="Carlier A."/>
            <person name="Qi S."/>
        </authorList>
    </citation>
    <scope>NUCLEOTIDE SEQUENCE [LARGE SCALE GENOMIC DNA]</scope>
    <source>
        <strain evidence="1 2">LMG 31457</strain>
    </source>
</reference>
<proteinExistence type="predicted"/>
<accession>A0ABX1ZFC6</accession>
<evidence type="ECO:0000313" key="2">
    <source>
        <dbReference type="Proteomes" id="UP000618579"/>
    </source>
</evidence>